<evidence type="ECO:0000256" key="1">
    <source>
        <dbReference type="SAM" id="MobiDB-lite"/>
    </source>
</evidence>
<protein>
    <submittedName>
        <fullName evidence="3">Uncharacterized protein</fullName>
    </submittedName>
</protein>
<accession>A0A7S4P6A1</accession>
<name>A0A7S4P6A1_9EUKA</name>
<reference evidence="3" key="1">
    <citation type="submission" date="2021-01" db="EMBL/GenBank/DDBJ databases">
        <authorList>
            <person name="Corre E."/>
            <person name="Pelletier E."/>
            <person name="Niang G."/>
            <person name="Scheremetjew M."/>
            <person name="Finn R."/>
            <person name="Kale V."/>
            <person name="Holt S."/>
            <person name="Cochrane G."/>
            <person name="Meng A."/>
            <person name="Brown T."/>
            <person name="Cohen L."/>
        </authorList>
    </citation>
    <scope>NUCLEOTIDE SEQUENCE</scope>
    <source>
        <strain evidence="3">SoJaBio B1-5/56/2</strain>
    </source>
</reference>
<feature type="signal peptide" evidence="2">
    <location>
        <begin position="1"/>
        <end position="21"/>
    </location>
</feature>
<dbReference type="AlphaFoldDB" id="A0A7S4P6A1"/>
<keyword evidence="2" id="KW-0732">Signal</keyword>
<feature type="region of interest" description="Disordered" evidence="1">
    <location>
        <begin position="49"/>
        <end position="74"/>
    </location>
</feature>
<sequence length="203" mass="23654">MGERVLLAVVVVVLCGLLVEGQQEGSAADLVRQFTRQNPFFHHRARMATLNGNNNNNDNNDDNDDDSGKSPKYIANMKNNSEFTEITMTNNINGPFKGDSIYHYNPNDGLTLKEKADLRHQDAHNIVNRLHHGSQEESQRRMDRENRRLREDFGGDMDAMRRNDMDSIKQRTEDKLRMLKRRDDIVRQARESVRRKEEELYKP</sequence>
<evidence type="ECO:0000256" key="2">
    <source>
        <dbReference type="SAM" id="SignalP"/>
    </source>
</evidence>
<dbReference type="EMBL" id="HBKR01029777">
    <property type="protein sequence ID" value="CAE2324725.1"/>
    <property type="molecule type" value="Transcribed_RNA"/>
</dbReference>
<organism evidence="3">
    <name type="scientific">Paramoeba aestuarina</name>
    <dbReference type="NCBI Taxonomy" id="180227"/>
    <lineage>
        <taxon>Eukaryota</taxon>
        <taxon>Amoebozoa</taxon>
        <taxon>Discosea</taxon>
        <taxon>Flabellinia</taxon>
        <taxon>Dactylopodida</taxon>
        <taxon>Paramoebidae</taxon>
        <taxon>Paramoeba</taxon>
    </lineage>
</organism>
<evidence type="ECO:0000313" key="3">
    <source>
        <dbReference type="EMBL" id="CAE2324725.1"/>
    </source>
</evidence>
<proteinExistence type="predicted"/>
<feature type="chain" id="PRO_5031243298" evidence="2">
    <location>
        <begin position="22"/>
        <end position="203"/>
    </location>
</feature>
<gene>
    <name evidence="3" type="ORF">NAES01612_LOCUS19493</name>
</gene>